<evidence type="ECO:0000313" key="4">
    <source>
        <dbReference type="EMBL" id="TVS90996.1"/>
    </source>
</evidence>
<dbReference type="RefSeq" id="WP_144950049.1">
    <property type="nucleotide sequence ID" value="NZ_VMQU01000020.1"/>
</dbReference>
<sequence length="479" mass="52479">MFRTLGDQPSLWESILPEEVRRLPEELARVDALLDDPAFFAPFAPFFDPRIGRPSTPMETYLRLMFLKFRYRLGFESLCREVSDSITWRMFCRIPLEVAVPHPTTLMKLTTRCGSAAVDGLNETLLAKAAEAKVLRTNRIRADTTVVPANVAYPTDSGLLAKAVRRIATTSKRVQAAGGAVRTGVRDRSRAAGKRAHAVAAKLRSRAAAGREEATAAVLKSTAELAGLAQKAARDAQRLLVNAKRAVRRAKAKAAEMRERGEHDAAAGRRRGRLVRAVNDLAKLVAATRQIVAQTRQRVSGQTPDGATRRVSLHDGDARPIAKGRLGRPVEFGYKAQVTDNDDGIVLDHTIEAGNPPDAPQLAPAVARVTKRTGRTPATVTADRGYGEKRVEDALHDLGVRTVVIPRKGKPGQARQAKEHRPAFRRTIKWRTGCEGRISTLKRGYGWDRTRIDNTEGARIWAGHGILTHNLVKISALAA</sequence>
<name>A0A557XXY1_9MYCO</name>
<dbReference type="GO" id="GO:0006313">
    <property type="term" value="P:DNA transposition"/>
    <property type="evidence" value="ECO:0007669"/>
    <property type="project" value="InterPro"/>
</dbReference>
<dbReference type="PANTHER" id="PTHR33803">
    <property type="entry name" value="IS1478 TRANSPOSASE"/>
    <property type="match status" value="1"/>
</dbReference>
<dbReference type="InterPro" id="IPR008490">
    <property type="entry name" value="Transposase_InsH_N"/>
</dbReference>
<dbReference type="Pfam" id="PF05598">
    <property type="entry name" value="DUF772"/>
    <property type="match status" value="1"/>
</dbReference>
<dbReference type="Proteomes" id="UP000320513">
    <property type="component" value="Unassembled WGS sequence"/>
</dbReference>
<keyword evidence="5" id="KW-1185">Reference proteome</keyword>
<evidence type="ECO:0000256" key="1">
    <source>
        <dbReference type="SAM" id="Coils"/>
    </source>
</evidence>
<evidence type="ECO:0000313" key="5">
    <source>
        <dbReference type="Proteomes" id="UP000320513"/>
    </source>
</evidence>
<feature type="domain" description="Transposase InsH N-terminal" evidence="3">
    <location>
        <begin position="25"/>
        <end position="111"/>
    </location>
</feature>
<dbReference type="AlphaFoldDB" id="A0A557XXY1"/>
<dbReference type="InterPro" id="IPR002559">
    <property type="entry name" value="Transposase_11"/>
</dbReference>
<comment type="caution">
    <text evidence="4">The sequence shown here is derived from an EMBL/GenBank/DDBJ whole genome shotgun (WGS) entry which is preliminary data.</text>
</comment>
<proteinExistence type="predicted"/>
<dbReference type="PANTHER" id="PTHR33803:SF3">
    <property type="entry name" value="BLL1974 PROTEIN"/>
    <property type="match status" value="1"/>
</dbReference>
<organism evidence="4 5">
    <name type="scientific">Mycobacterium helveticum</name>
    <dbReference type="NCBI Taxonomy" id="2592811"/>
    <lineage>
        <taxon>Bacteria</taxon>
        <taxon>Bacillati</taxon>
        <taxon>Actinomycetota</taxon>
        <taxon>Actinomycetes</taxon>
        <taxon>Mycobacteriales</taxon>
        <taxon>Mycobacteriaceae</taxon>
        <taxon>Mycobacterium</taxon>
    </lineage>
</organism>
<dbReference type="OrthoDB" id="9789070at2"/>
<accession>A0A557XXY1</accession>
<reference evidence="4 5" key="1">
    <citation type="submission" date="2019-07" db="EMBL/GenBank/DDBJ databases">
        <title>New Mycobacterium species.</title>
        <authorList>
            <person name="Tortoli E."/>
            <person name="Ghielmetti G."/>
            <person name="Friedel U."/>
            <person name="Trovato A."/>
        </authorList>
    </citation>
    <scope>NUCLEOTIDE SEQUENCE [LARGE SCALE GENOMIC DNA]</scope>
    <source>
        <strain evidence="4 5">16-83</strain>
    </source>
</reference>
<feature type="coiled-coil region" evidence="1">
    <location>
        <begin position="233"/>
        <end position="260"/>
    </location>
</feature>
<protein>
    <submittedName>
        <fullName evidence="4">ISNCY family transposase</fullName>
    </submittedName>
</protein>
<dbReference type="GO" id="GO:0003677">
    <property type="term" value="F:DNA binding"/>
    <property type="evidence" value="ECO:0007669"/>
    <property type="project" value="InterPro"/>
</dbReference>
<dbReference type="Pfam" id="PF01609">
    <property type="entry name" value="DDE_Tnp_1"/>
    <property type="match status" value="1"/>
</dbReference>
<dbReference type="GO" id="GO:0004803">
    <property type="term" value="F:transposase activity"/>
    <property type="evidence" value="ECO:0007669"/>
    <property type="project" value="InterPro"/>
</dbReference>
<evidence type="ECO:0000259" key="2">
    <source>
        <dbReference type="Pfam" id="PF01609"/>
    </source>
</evidence>
<feature type="domain" description="Transposase IS4-like" evidence="2">
    <location>
        <begin position="326"/>
        <end position="471"/>
    </location>
</feature>
<gene>
    <name evidence="4" type="ORF">FPZ47_07070</name>
</gene>
<dbReference type="NCBIfam" id="NF033593">
    <property type="entry name" value="transpos_ISNCY_1"/>
    <property type="match status" value="1"/>
</dbReference>
<dbReference type="EMBL" id="VMQU01000020">
    <property type="protein sequence ID" value="TVS90996.1"/>
    <property type="molecule type" value="Genomic_DNA"/>
</dbReference>
<keyword evidence="1" id="KW-0175">Coiled coil</keyword>
<evidence type="ECO:0000259" key="3">
    <source>
        <dbReference type="Pfam" id="PF05598"/>
    </source>
</evidence>